<evidence type="ECO:0000256" key="6">
    <source>
        <dbReference type="HAMAP-Rule" id="MF_00031"/>
    </source>
</evidence>
<name>A0A9D9I3Y1_9BACT</name>
<dbReference type="GO" id="GO:0009378">
    <property type="term" value="F:four-way junction helicase activity"/>
    <property type="evidence" value="ECO:0007669"/>
    <property type="project" value="InterPro"/>
</dbReference>
<dbReference type="Pfam" id="PF01330">
    <property type="entry name" value="RuvA_N"/>
    <property type="match status" value="1"/>
</dbReference>
<dbReference type="InterPro" id="IPR012340">
    <property type="entry name" value="NA-bd_OB-fold"/>
</dbReference>
<dbReference type="HAMAP" id="MF_00031">
    <property type="entry name" value="DNA_HJ_migration_RuvA"/>
    <property type="match status" value="1"/>
</dbReference>
<gene>
    <name evidence="6 8" type="primary">ruvA</name>
    <name evidence="8" type="ORF">IAB93_02225</name>
</gene>
<dbReference type="GO" id="GO:0006281">
    <property type="term" value="P:DNA repair"/>
    <property type="evidence" value="ECO:0007669"/>
    <property type="project" value="UniProtKB-UniRule"/>
</dbReference>
<evidence type="ECO:0000256" key="1">
    <source>
        <dbReference type="ARBA" id="ARBA00022490"/>
    </source>
</evidence>
<dbReference type="EMBL" id="JADIME010000025">
    <property type="protein sequence ID" value="MBO8464799.1"/>
    <property type="molecule type" value="Genomic_DNA"/>
</dbReference>
<feature type="domain" description="Helix-hairpin-helix DNA-binding motif class 1" evidence="7">
    <location>
        <begin position="73"/>
        <end position="92"/>
    </location>
</feature>
<dbReference type="SUPFAM" id="SSF47781">
    <property type="entry name" value="RuvA domain 2-like"/>
    <property type="match status" value="1"/>
</dbReference>
<dbReference type="GO" id="GO:0048476">
    <property type="term" value="C:Holliday junction resolvase complex"/>
    <property type="evidence" value="ECO:0007669"/>
    <property type="project" value="UniProtKB-UniRule"/>
</dbReference>
<comment type="caution">
    <text evidence="6">Lacks conserved residue(s) required for the propagation of feature annotation.</text>
</comment>
<dbReference type="Proteomes" id="UP000823597">
    <property type="component" value="Unassembled WGS sequence"/>
</dbReference>
<sequence length="196" mass="21299">MIDYIKGELVELTPTEAVIETAGIGYSILISLQSFSSLQQAPNPAILYIHHYLREDEELYYGFATKDERALFRLLISVSGIGAGTARMMLSSMTSDEIRDAIIASDVNKIKSIKGIGLKTAQRLILELKDKIVKGSGDNMSVIGVKTGLETIEEAATALVMLGFTKANVSKALSAIVKEYPGASVEELIKFALKRL</sequence>
<dbReference type="InterPro" id="IPR013849">
    <property type="entry name" value="DNA_helicase_Holl-junc_RuvA_I"/>
</dbReference>
<comment type="subcellular location">
    <subcellularLocation>
        <location evidence="6">Cytoplasm</location>
    </subcellularLocation>
</comment>
<comment type="function">
    <text evidence="6">The RuvA-RuvB-RuvC complex processes Holliday junction (HJ) DNA during genetic recombination and DNA repair, while the RuvA-RuvB complex plays an important role in the rescue of blocked DNA replication forks via replication fork reversal (RFR). RuvA specifically binds to HJ cruciform DNA, conferring on it an open structure. The RuvB hexamer acts as an ATP-dependent pump, pulling dsDNA into and through the RuvAB complex. HJ branch migration allows RuvC to scan DNA until it finds its consensus sequence, where it cleaves and resolves the cruciform DNA.</text>
</comment>
<dbReference type="InterPro" id="IPR000085">
    <property type="entry name" value="RuvA"/>
</dbReference>
<dbReference type="SUPFAM" id="SSF50249">
    <property type="entry name" value="Nucleic acid-binding proteins"/>
    <property type="match status" value="1"/>
</dbReference>
<keyword evidence="3 6" id="KW-0238">DNA-binding</keyword>
<evidence type="ECO:0000256" key="2">
    <source>
        <dbReference type="ARBA" id="ARBA00022763"/>
    </source>
</evidence>
<keyword evidence="5 6" id="KW-0234">DNA repair</keyword>
<dbReference type="GO" id="GO:0005524">
    <property type="term" value="F:ATP binding"/>
    <property type="evidence" value="ECO:0007669"/>
    <property type="project" value="InterPro"/>
</dbReference>
<comment type="similarity">
    <text evidence="6">Belongs to the RuvA family.</text>
</comment>
<evidence type="ECO:0000313" key="9">
    <source>
        <dbReference type="Proteomes" id="UP000823597"/>
    </source>
</evidence>
<dbReference type="Pfam" id="PF07499">
    <property type="entry name" value="RuvA_C"/>
    <property type="match status" value="1"/>
</dbReference>
<evidence type="ECO:0000259" key="7">
    <source>
        <dbReference type="SMART" id="SM00278"/>
    </source>
</evidence>
<feature type="region of interest" description="Domain I" evidence="6">
    <location>
        <begin position="1"/>
        <end position="64"/>
    </location>
</feature>
<evidence type="ECO:0000256" key="4">
    <source>
        <dbReference type="ARBA" id="ARBA00023172"/>
    </source>
</evidence>
<feature type="region of interest" description="Domain II" evidence="6">
    <location>
        <begin position="65"/>
        <end position="142"/>
    </location>
</feature>
<dbReference type="GO" id="GO:0000400">
    <property type="term" value="F:four-way junction DNA binding"/>
    <property type="evidence" value="ECO:0007669"/>
    <property type="project" value="UniProtKB-UniRule"/>
</dbReference>
<reference evidence="8" key="2">
    <citation type="journal article" date="2021" name="PeerJ">
        <title>Extensive microbial diversity within the chicken gut microbiome revealed by metagenomics and culture.</title>
        <authorList>
            <person name="Gilroy R."/>
            <person name="Ravi A."/>
            <person name="Getino M."/>
            <person name="Pursley I."/>
            <person name="Horton D.L."/>
            <person name="Alikhan N.F."/>
            <person name="Baker D."/>
            <person name="Gharbi K."/>
            <person name="Hall N."/>
            <person name="Watson M."/>
            <person name="Adriaenssens E.M."/>
            <person name="Foster-Nyarko E."/>
            <person name="Jarju S."/>
            <person name="Secka A."/>
            <person name="Antonio M."/>
            <person name="Oren A."/>
            <person name="Chaudhuri R.R."/>
            <person name="La Ragione R."/>
            <person name="Hildebrand F."/>
            <person name="Pallen M.J."/>
        </authorList>
    </citation>
    <scope>NUCLEOTIDE SEQUENCE</scope>
    <source>
        <strain evidence="8">10037</strain>
    </source>
</reference>
<dbReference type="Pfam" id="PF14520">
    <property type="entry name" value="HHH_5"/>
    <property type="match status" value="1"/>
</dbReference>
<evidence type="ECO:0000313" key="8">
    <source>
        <dbReference type="EMBL" id="MBO8464799.1"/>
    </source>
</evidence>
<keyword evidence="4 6" id="KW-0233">DNA recombination</keyword>
<evidence type="ECO:0000256" key="3">
    <source>
        <dbReference type="ARBA" id="ARBA00023125"/>
    </source>
</evidence>
<comment type="subunit">
    <text evidence="6">Homotetramer. Forms an RuvA(8)-RuvB(12)-Holliday junction (HJ) complex. HJ DNA is sandwiched between 2 RuvA tetramers; dsDNA enters through RuvA and exits via RuvB. An RuvB hexamer assembles on each DNA strand where it exits the tetramer. Each RuvB hexamer is contacted by two RuvA subunits (via domain III) on 2 adjacent RuvB subunits; this complex drives branch migration. In the full resolvosome a probable DNA-RuvA(4)-RuvB(12)-RuvC(2) complex forms which resolves the HJ.</text>
</comment>
<dbReference type="SMART" id="SM00278">
    <property type="entry name" value="HhH1"/>
    <property type="match status" value="2"/>
</dbReference>
<comment type="domain">
    <text evidence="6">Has three domains with a flexible linker between the domains II and III and assumes an 'L' shape. Domain III is highly mobile and contacts RuvB.</text>
</comment>
<dbReference type="InterPro" id="IPR003583">
    <property type="entry name" value="Hlx-hairpin-Hlx_DNA-bd_motif"/>
</dbReference>
<dbReference type="AlphaFoldDB" id="A0A9D9I3Y1"/>
<dbReference type="Gene3D" id="2.40.50.140">
    <property type="entry name" value="Nucleic acid-binding proteins"/>
    <property type="match status" value="1"/>
</dbReference>
<protein>
    <recommendedName>
        <fullName evidence="6">Holliday junction branch migration complex subunit RuvA</fullName>
    </recommendedName>
</protein>
<feature type="domain" description="Helix-hairpin-helix DNA-binding motif class 1" evidence="7">
    <location>
        <begin position="108"/>
        <end position="127"/>
    </location>
</feature>
<reference evidence="8" key="1">
    <citation type="submission" date="2020-10" db="EMBL/GenBank/DDBJ databases">
        <authorList>
            <person name="Gilroy R."/>
        </authorList>
    </citation>
    <scope>NUCLEOTIDE SEQUENCE</scope>
    <source>
        <strain evidence="8">10037</strain>
    </source>
</reference>
<dbReference type="InterPro" id="IPR010994">
    <property type="entry name" value="RuvA_2-like"/>
</dbReference>
<dbReference type="GO" id="GO:0005737">
    <property type="term" value="C:cytoplasm"/>
    <property type="evidence" value="ECO:0007669"/>
    <property type="project" value="UniProtKB-SubCell"/>
</dbReference>
<evidence type="ECO:0000256" key="5">
    <source>
        <dbReference type="ARBA" id="ARBA00023204"/>
    </source>
</evidence>
<organism evidence="8 9">
    <name type="scientific">Candidatus Merdivivens pullistercoris</name>
    <dbReference type="NCBI Taxonomy" id="2840873"/>
    <lineage>
        <taxon>Bacteria</taxon>
        <taxon>Pseudomonadati</taxon>
        <taxon>Bacteroidota</taxon>
        <taxon>Bacteroidia</taxon>
        <taxon>Bacteroidales</taxon>
        <taxon>Muribaculaceae</taxon>
        <taxon>Muribaculaceae incertae sedis</taxon>
        <taxon>Candidatus Merdivivens</taxon>
    </lineage>
</organism>
<keyword evidence="1 6" id="KW-0963">Cytoplasm</keyword>
<dbReference type="SUPFAM" id="SSF46929">
    <property type="entry name" value="DNA helicase RuvA subunit, C-terminal domain"/>
    <property type="match status" value="1"/>
</dbReference>
<dbReference type="GO" id="GO:0009379">
    <property type="term" value="C:Holliday junction helicase complex"/>
    <property type="evidence" value="ECO:0007669"/>
    <property type="project" value="InterPro"/>
</dbReference>
<dbReference type="NCBIfam" id="TIGR00084">
    <property type="entry name" value="ruvA"/>
    <property type="match status" value="1"/>
</dbReference>
<dbReference type="CDD" id="cd14332">
    <property type="entry name" value="UBA_RuvA_C"/>
    <property type="match status" value="1"/>
</dbReference>
<dbReference type="Gene3D" id="1.10.8.10">
    <property type="entry name" value="DNA helicase RuvA subunit, C-terminal domain"/>
    <property type="match status" value="1"/>
</dbReference>
<feature type="region of interest" description="Domain III" evidence="6">
    <location>
        <begin position="147"/>
        <end position="196"/>
    </location>
</feature>
<keyword evidence="2 6" id="KW-0227">DNA damage</keyword>
<dbReference type="InterPro" id="IPR036267">
    <property type="entry name" value="RuvA_C_sf"/>
</dbReference>
<accession>A0A9D9I3Y1</accession>
<dbReference type="Gene3D" id="1.10.150.20">
    <property type="entry name" value="5' to 3' exonuclease, C-terminal subdomain"/>
    <property type="match status" value="1"/>
</dbReference>
<dbReference type="GO" id="GO:0006310">
    <property type="term" value="P:DNA recombination"/>
    <property type="evidence" value="ECO:0007669"/>
    <property type="project" value="UniProtKB-UniRule"/>
</dbReference>
<dbReference type="InterPro" id="IPR011114">
    <property type="entry name" value="RuvA_C"/>
</dbReference>
<comment type="caution">
    <text evidence="8">The sequence shown here is derived from an EMBL/GenBank/DDBJ whole genome shotgun (WGS) entry which is preliminary data.</text>
</comment>
<proteinExistence type="inferred from homology"/>